<dbReference type="Gene3D" id="1.10.1060.10">
    <property type="entry name" value="Alpha-helical ferredoxin"/>
    <property type="match status" value="1"/>
</dbReference>
<dbReference type="GO" id="GO:0016491">
    <property type="term" value="F:oxidoreductase activity"/>
    <property type="evidence" value="ECO:0007669"/>
    <property type="project" value="UniProtKB-KW"/>
</dbReference>
<sequence length="397" mass="44112">MAENKKSIYIEIDPELRDILIEEGAGDAYKCYTCGKCASICPWYQVGTYEFPVFRFSFETLMGIIASSEDKDKLTAEIDRIYRCVGCEACVEQCPLSVHTPNILRAARRLLVEASSYPETLKSIVQKIHNVGNPQGEPRERRGEWAKAAGVAIFDRSMELLYNPCCLPAYDSRARSVAQATAGLLKKAGIRFGVIGDSESCCGEAIRRVGAEKTYKQVAQANISAYQKAGVQRIVFSSPHCFTAFRQEYPELGGNFETMHITQLLAELMASGKIAAQRPFVKRVVYHDPCTLGRQNNIYDEPRAVLQNIPGLELFEVEEFSRSLSVCCGAGSGGLWMDWHKGERIVDVRLDQLLATGAEIIAVACPYCLQMFEETLKARNSDVLVMDITEILGQSVL</sequence>
<keyword evidence="5" id="KW-0411">Iron-sulfur</keyword>
<dbReference type="InterPro" id="IPR017900">
    <property type="entry name" value="4Fe4S_Fe_S_CS"/>
</dbReference>
<proteinExistence type="predicted"/>
<dbReference type="PANTHER" id="PTHR43255">
    <property type="entry name" value="IRON-SULFUR-BINDING OXIDOREDUCTASE FADF-RELATED-RELATED"/>
    <property type="match status" value="1"/>
</dbReference>
<dbReference type="InterPro" id="IPR051460">
    <property type="entry name" value="HdrC_iron-sulfur_subunit"/>
</dbReference>
<organism evidence="7 8">
    <name type="scientific">candidate division WOR-3 bacterium RBG_13_43_14</name>
    <dbReference type="NCBI Taxonomy" id="1802590"/>
    <lineage>
        <taxon>Bacteria</taxon>
        <taxon>Bacteria division WOR-3</taxon>
    </lineage>
</organism>
<evidence type="ECO:0000313" key="8">
    <source>
        <dbReference type="Proteomes" id="UP000177025"/>
    </source>
</evidence>
<evidence type="ECO:0000256" key="5">
    <source>
        <dbReference type="ARBA" id="ARBA00023014"/>
    </source>
</evidence>
<evidence type="ECO:0000259" key="6">
    <source>
        <dbReference type="PROSITE" id="PS51379"/>
    </source>
</evidence>
<dbReference type="Pfam" id="PF02754">
    <property type="entry name" value="CCG"/>
    <property type="match status" value="2"/>
</dbReference>
<dbReference type="Pfam" id="PF13183">
    <property type="entry name" value="Fer4_8"/>
    <property type="match status" value="1"/>
</dbReference>
<dbReference type="GO" id="GO:0046872">
    <property type="term" value="F:metal ion binding"/>
    <property type="evidence" value="ECO:0007669"/>
    <property type="project" value="UniProtKB-KW"/>
</dbReference>
<keyword evidence="3" id="KW-0560">Oxidoreductase</keyword>
<feature type="domain" description="4Fe-4S ferredoxin-type" evidence="6">
    <location>
        <begin position="22"/>
        <end position="52"/>
    </location>
</feature>
<dbReference type="InterPro" id="IPR017896">
    <property type="entry name" value="4Fe4S_Fe-S-bd"/>
</dbReference>
<reference evidence="7 8" key="1">
    <citation type="journal article" date="2016" name="Nat. Commun.">
        <title>Thousands of microbial genomes shed light on interconnected biogeochemical processes in an aquifer system.</title>
        <authorList>
            <person name="Anantharaman K."/>
            <person name="Brown C.T."/>
            <person name="Hug L.A."/>
            <person name="Sharon I."/>
            <person name="Castelle C.J."/>
            <person name="Probst A.J."/>
            <person name="Thomas B.C."/>
            <person name="Singh A."/>
            <person name="Wilkins M.J."/>
            <person name="Karaoz U."/>
            <person name="Brodie E.L."/>
            <person name="Williams K.H."/>
            <person name="Hubbard S.S."/>
            <person name="Banfield J.F."/>
        </authorList>
    </citation>
    <scope>NUCLEOTIDE SEQUENCE [LARGE SCALE GENOMIC DNA]</scope>
</reference>
<dbReference type="GO" id="GO:0051539">
    <property type="term" value="F:4 iron, 4 sulfur cluster binding"/>
    <property type="evidence" value="ECO:0007669"/>
    <property type="project" value="UniProtKB-KW"/>
</dbReference>
<evidence type="ECO:0000256" key="3">
    <source>
        <dbReference type="ARBA" id="ARBA00023002"/>
    </source>
</evidence>
<dbReference type="InterPro" id="IPR009051">
    <property type="entry name" value="Helical_ferredxn"/>
</dbReference>
<evidence type="ECO:0000256" key="1">
    <source>
        <dbReference type="ARBA" id="ARBA00022485"/>
    </source>
</evidence>
<dbReference type="InterPro" id="IPR004017">
    <property type="entry name" value="Cys_rich_dom"/>
</dbReference>
<dbReference type="GO" id="GO:0005886">
    <property type="term" value="C:plasma membrane"/>
    <property type="evidence" value="ECO:0007669"/>
    <property type="project" value="TreeGrafter"/>
</dbReference>
<comment type="caution">
    <text evidence="7">The sequence shown here is derived from an EMBL/GenBank/DDBJ whole genome shotgun (WGS) entry which is preliminary data.</text>
</comment>
<dbReference type="PROSITE" id="PS00198">
    <property type="entry name" value="4FE4S_FER_1"/>
    <property type="match status" value="2"/>
</dbReference>
<dbReference type="EMBL" id="MEUM01000156">
    <property type="protein sequence ID" value="OGC39005.1"/>
    <property type="molecule type" value="Genomic_DNA"/>
</dbReference>
<dbReference type="PANTHER" id="PTHR43255:SF1">
    <property type="entry name" value="IRON-SULFUR-BINDING OXIDOREDUCTASE FADF-RELATED"/>
    <property type="match status" value="1"/>
</dbReference>
<evidence type="ECO:0000256" key="4">
    <source>
        <dbReference type="ARBA" id="ARBA00023004"/>
    </source>
</evidence>
<feature type="domain" description="4Fe-4S ferredoxin-type" evidence="6">
    <location>
        <begin position="74"/>
        <end position="104"/>
    </location>
</feature>
<keyword evidence="4" id="KW-0408">Iron</keyword>
<dbReference type="Proteomes" id="UP000177025">
    <property type="component" value="Unassembled WGS sequence"/>
</dbReference>
<evidence type="ECO:0000256" key="2">
    <source>
        <dbReference type="ARBA" id="ARBA00022723"/>
    </source>
</evidence>
<protein>
    <recommendedName>
        <fullName evidence="6">4Fe-4S ferredoxin-type domain-containing protein</fullName>
    </recommendedName>
</protein>
<gene>
    <name evidence="7" type="ORF">A2Y85_06555</name>
</gene>
<evidence type="ECO:0000313" key="7">
    <source>
        <dbReference type="EMBL" id="OGC39005.1"/>
    </source>
</evidence>
<keyword evidence="2" id="KW-0479">Metal-binding</keyword>
<dbReference type="SUPFAM" id="SSF46548">
    <property type="entry name" value="alpha-helical ferredoxin"/>
    <property type="match status" value="1"/>
</dbReference>
<dbReference type="AlphaFoldDB" id="A0A1F4U204"/>
<keyword evidence="1" id="KW-0004">4Fe-4S</keyword>
<dbReference type="PROSITE" id="PS51379">
    <property type="entry name" value="4FE4S_FER_2"/>
    <property type="match status" value="2"/>
</dbReference>
<name>A0A1F4U204_UNCW3</name>
<accession>A0A1F4U204</accession>